<proteinExistence type="predicted"/>
<evidence type="ECO:0000256" key="3">
    <source>
        <dbReference type="ARBA" id="ARBA00023015"/>
    </source>
</evidence>
<dbReference type="AlphaFoldDB" id="A0A855XAM6"/>
<protein>
    <recommendedName>
        <fullName evidence="7">HTH araC/xylS-type domain-containing protein</fullName>
    </recommendedName>
</protein>
<dbReference type="InterPro" id="IPR009057">
    <property type="entry name" value="Homeodomain-like_sf"/>
</dbReference>
<dbReference type="GO" id="GO:0043565">
    <property type="term" value="F:sequence-specific DNA binding"/>
    <property type="evidence" value="ECO:0007669"/>
    <property type="project" value="InterPro"/>
</dbReference>
<reference evidence="8 9" key="1">
    <citation type="journal article" date="2018" name="ISME J.">
        <title>A methanotrophic archaeon couples anaerobic oxidation of methane to Fe(III) reduction.</title>
        <authorList>
            <person name="Cai C."/>
            <person name="Leu A.O."/>
            <person name="Xie G.J."/>
            <person name="Guo J."/>
            <person name="Feng Y."/>
            <person name="Zhao J.X."/>
            <person name="Tyson G.W."/>
            <person name="Yuan Z."/>
            <person name="Hu S."/>
        </authorList>
    </citation>
    <scope>NUCLEOTIDE SEQUENCE [LARGE SCALE GENOMIC DNA]</scope>
    <source>
        <strain evidence="8">FeB_12</strain>
    </source>
</reference>
<keyword evidence="4" id="KW-0238">DNA-binding</keyword>
<keyword evidence="2" id="KW-0808">Transferase</keyword>
<dbReference type="PIRSF" id="PIRSF000408">
    <property type="entry name" value="Alkyltransferas_AdaA"/>
    <property type="match status" value="1"/>
</dbReference>
<dbReference type="PANTHER" id="PTHR46796:SF13">
    <property type="entry name" value="HTH-TYPE TRANSCRIPTIONAL ACTIVATOR RHAS"/>
    <property type="match status" value="1"/>
</dbReference>
<evidence type="ECO:0000313" key="9">
    <source>
        <dbReference type="Proteomes" id="UP000250918"/>
    </source>
</evidence>
<dbReference type="InterPro" id="IPR018060">
    <property type="entry name" value="HTH_AraC"/>
</dbReference>
<evidence type="ECO:0000256" key="4">
    <source>
        <dbReference type="ARBA" id="ARBA00023125"/>
    </source>
</evidence>
<keyword evidence="2" id="KW-0489">Methyltransferase</keyword>
<dbReference type="InterPro" id="IPR035451">
    <property type="entry name" value="Ada-like_dom_sf"/>
</dbReference>
<dbReference type="GO" id="GO:0008168">
    <property type="term" value="F:methyltransferase activity"/>
    <property type="evidence" value="ECO:0007669"/>
    <property type="project" value="UniProtKB-KW"/>
</dbReference>
<dbReference type="SMART" id="SM00342">
    <property type="entry name" value="HTH_ARAC"/>
    <property type="match status" value="1"/>
</dbReference>
<gene>
    <name evidence="8" type="ORF">C3F09_03125</name>
</gene>
<dbReference type="SUPFAM" id="SSF46689">
    <property type="entry name" value="Homeodomain-like"/>
    <property type="match status" value="1"/>
</dbReference>
<evidence type="ECO:0000256" key="5">
    <source>
        <dbReference type="ARBA" id="ARBA00023159"/>
    </source>
</evidence>
<dbReference type="Gene3D" id="1.10.10.60">
    <property type="entry name" value="Homeodomain-like"/>
    <property type="match status" value="1"/>
</dbReference>
<organism evidence="8 9">
    <name type="scientific">candidate division GN15 bacterium</name>
    <dbReference type="NCBI Taxonomy" id="2072418"/>
    <lineage>
        <taxon>Bacteria</taxon>
        <taxon>candidate division GN15</taxon>
    </lineage>
</organism>
<dbReference type="EMBL" id="PQAP01000017">
    <property type="protein sequence ID" value="PWB74967.1"/>
    <property type="molecule type" value="Genomic_DNA"/>
</dbReference>
<dbReference type="GO" id="GO:0006281">
    <property type="term" value="P:DNA repair"/>
    <property type="evidence" value="ECO:0007669"/>
    <property type="project" value="InterPro"/>
</dbReference>
<dbReference type="InterPro" id="IPR050204">
    <property type="entry name" value="AraC_XylS_family_regulators"/>
</dbReference>
<accession>A0A855XAM6</accession>
<feature type="non-terminal residue" evidence="8">
    <location>
        <position position="163"/>
    </location>
</feature>
<dbReference type="Pfam" id="PF12833">
    <property type="entry name" value="HTH_18"/>
    <property type="match status" value="1"/>
</dbReference>
<dbReference type="GO" id="GO:0008270">
    <property type="term" value="F:zinc ion binding"/>
    <property type="evidence" value="ECO:0007669"/>
    <property type="project" value="InterPro"/>
</dbReference>
<evidence type="ECO:0000259" key="7">
    <source>
        <dbReference type="PROSITE" id="PS01124"/>
    </source>
</evidence>
<dbReference type="PROSITE" id="PS01124">
    <property type="entry name" value="HTH_ARAC_FAMILY_2"/>
    <property type="match status" value="1"/>
</dbReference>
<dbReference type="Proteomes" id="UP000250918">
    <property type="component" value="Unassembled WGS sequence"/>
</dbReference>
<dbReference type="Pfam" id="PF02805">
    <property type="entry name" value="Ada_Zn_binding"/>
    <property type="match status" value="1"/>
</dbReference>
<evidence type="ECO:0000256" key="1">
    <source>
        <dbReference type="ARBA" id="ARBA00001947"/>
    </source>
</evidence>
<dbReference type="GO" id="GO:0003700">
    <property type="term" value="F:DNA-binding transcription factor activity"/>
    <property type="evidence" value="ECO:0007669"/>
    <property type="project" value="InterPro"/>
</dbReference>
<keyword evidence="5" id="KW-0010">Activator</keyword>
<evidence type="ECO:0000256" key="6">
    <source>
        <dbReference type="ARBA" id="ARBA00023163"/>
    </source>
</evidence>
<dbReference type="GO" id="GO:0032259">
    <property type="term" value="P:methylation"/>
    <property type="evidence" value="ECO:0007669"/>
    <property type="project" value="UniProtKB-KW"/>
</dbReference>
<dbReference type="InterPro" id="IPR004026">
    <property type="entry name" value="Ada_DNA_repair_Zn-bd"/>
</dbReference>
<name>A0A855XAM6_9BACT</name>
<feature type="domain" description="HTH araC/xylS-type" evidence="7">
    <location>
        <begin position="75"/>
        <end position="163"/>
    </location>
</feature>
<keyword evidence="6" id="KW-0804">Transcription</keyword>
<comment type="cofactor">
    <cofactor evidence="1">
        <name>Zn(2+)</name>
        <dbReference type="ChEBI" id="CHEBI:29105"/>
    </cofactor>
</comment>
<dbReference type="PANTHER" id="PTHR46796">
    <property type="entry name" value="HTH-TYPE TRANSCRIPTIONAL ACTIVATOR RHAS-RELATED"/>
    <property type="match status" value="1"/>
</dbReference>
<evidence type="ECO:0000256" key="2">
    <source>
        <dbReference type="ARBA" id="ARBA00022603"/>
    </source>
</evidence>
<dbReference type="SUPFAM" id="SSF57884">
    <property type="entry name" value="Ada DNA repair protein, N-terminal domain (N-Ada 10)"/>
    <property type="match status" value="1"/>
</dbReference>
<dbReference type="InterPro" id="IPR016220">
    <property type="entry name" value="Me-P-triester_DNA_alkyl-Trfase"/>
</dbReference>
<sequence length="163" mass="18728">MIRAMRTNDARFDGQFYVGVHSTGIYCLPSCKARLPRLENVRFYSTREEALAAGLRGCKRCRSDRFPDVLPDWVKRLIVYMRENRTTRITEQTLVAQAGVDITTVRRHFKAQLGMTPLAFNRRQRLFYGKHLIESGIDCLNAGYECGFESSSGFRTAFARQFG</sequence>
<dbReference type="Gene3D" id="3.40.10.10">
    <property type="entry name" value="DNA Methylphosphotriester Repair Domain"/>
    <property type="match status" value="1"/>
</dbReference>
<keyword evidence="3" id="KW-0805">Transcription regulation</keyword>
<evidence type="ECO:0000313" key="8">
    <source>
        <dbReference type="EMBL" id="PWB74967.1"/>
    </source>
</evidence>
<comment type="caution">
    <text evidence="8">The sequence shown here is derived from an EMBL/GenBank/DDBJ whole genome shotgun (WGS) entry which is preliminary data.</text>
</comment>